<comment type="caution">
    <text evidence="3">The sequence shown here is derived from an EMBL/GenBank/DDBJ whole genome shotgun (WGS) entry which is preliminary data.</text>
</comment>
<dbReference type="Gene3D" id="3.90.640.10">
    <property type="entry name" value="Actin, Chain A, domain 4"/>
    <property type="match status" value="1"/>
</dbReference>
<comment type="similarity">
    <text evidence="2">Belongs to the actin family.</text>
</comment>
<evidence type="ECO:0000313" key="3">
    <source>
        <dbReference type="EMBL" id="KAJ8312736.1"/>
    </source>
</evidence>
<dbReference type="PROSITE" id="PS00432">
    <property type="entry name" value="ACTINS_2"/>
    <property type="match status" value="1"/>
</dbReference>
<dbReference type="EMBL" id="JARBDR010000440">
    <property type="protein sequence ID" value="KAJ8312736.1"/>
    <property type="molecule type" value="Genomic_DNA"/>
</dbReference>
<reference evidence="3 4" key="1">
    <citation type="submission" date="2022-12" db="EMBL/GenBank/DDBJ databases">
        <title>Chromosome-level genome of Tegillarca granosa.</title>
        <authorList>
            <person name="Kim J."/>
        </authorList>
    </citation>
    <scope>NUCLEOTIDE SEQUENCE [LARGE SCALE GENOMIC DNA]</scope>
    <source>
        <strain evidence="3">Teg-2019</strain>
        <tissue evidence="3">Adductor muscle</tissue>
    </source>
</reference>
<name>A0ABQ9F829_TEGGR</name>
<keyword evidence="4" id="KW-1185">Reference proteome</keyword>
<dbReference type="Pfam" id="PF00022">
    <property type="entry name" value="Actin"/>
    <property type="match status" value="1"/>
</dbReference>
<dbReference type="PROSITE" id="PS00406">
    <property type="entry name" value="ACTINS_1"/>
    <property type="match status" value="1"/>
</dbReference>
<dbReference type="SUPFAM" id="SSF53067">
    <property type="entry name" value="Actin-like ATPase domain"/>
    <property type="match status" value="2"/>
</dbReference>
<comment type="function">
    <text evidence="1">Actins are highly conserved proteins that are involved in various types of cell motility and are ubiquitously expressed in all eukaryotic cells.</text>
</comment>
<evidence type="ECO:0000256" key="2">
    <source>
        <dbReference type="RuleBase" id="RU000487"/>
    </source>
</evidence>
<evidence type="ECO:0008006" key="5">
    <source>
        <dbReference type="Google" id="ProtNLM"/>
    </source>
</evidence>
<dbReference type="Proteomes" id="UP001217089">
    <property type="component" value="Unassembled WGS sequence"/>
</dbReference>
<dbReference type="Gene3D" id="3.30.420.40">
    <property type="match status" value="2"/>
</dbReference>
<accession>A0ABQ9F829</accession>
<dbReference type="InterPro" id="IPR043129">
    <property type="entry name" value="ATPase_NBD"/>
</dbReference>
<dbReference type="InterPro" id="IPR004000">
    <property type="entry name" value="Actin"/>
</dbReference>
<dbReference type="SMART" id="SM00268">
    <property type="entry name" value="ACTIN"/>
    <property type="match status" value="1"/>
</dbReference>
<dbReference type="PRINTS" id="PR00190">
    <property type="entry name" value="ACTIN"/>
</dbReference>
<protein>
    <recommendedName>
        <fullName evidence="5">Actin</fullName>
    </recommendedName>
</protein>
<sequence length="393" mass="43447">MANRGSRVIVIDNGSEMCKAGMAGDADPKALVPPIVGRPSHKGGVLLLMSQRGDYVGEEVLEKRGVLVMSYPFENGLVKDWDEMTKVWTETFSLLGTFPKKHPVLLTEPTENSRSNREKMAQIIFETYQAPALFISLPAVLSLYSQSLTTGVSLDSGNAFTYAVPVNNGEVLPKGITKVDVAGQDLTNYLMKLLVKRGYSKNLEREYCKELKEKLSYIAPDYEQEMTKAAESSGLEKTYKLPNGDTIIVNEERFRCPELLFRPSLLDKKGIGIHDAIHNCISNCDTDLHKDLYSNIVLSGGSTTFQGIKNRLQRELTTLAPSDTHIQIVAPPKRQNSVWIGGSILASLSTFQEMWISKQEYEECGPRIVHTKCGIHDTTSLVPVVGKNACGCL</sequence>
<dbReference type="PANTHER" id="PTHR11937">
    <property type="entry name" value="ACTIN"/>
    <property type="match status" value="1"/>
</dbReference>
<evidence type="ECO:0000256" key="1">
    <source>
        <dbReference type="ARBA" id="ARBA00003520"/>
    </source>
</evidence>
<evidence type="ECO:0000313" key="4">
    <source>
        <dbReference type="Proteomes" id="UP001217089"/>
    </source>
</evidence>
<proteinExistence type="inferred from homology"/>
<dbReference type="InterPro" id="IPR004001">
    <property type="entry name" value="Actin_CS"/>
</dbReference>
<organism evidence="3 4">
    <name type="scientific">Tegillarca granosa</name>
    <name type="common">Malaysian cockle</name>
    <name type="synonym">Anadara granosa</name>
    <dbReference type="NCBI Taxonomy" id="220873"/>
    <lineage>
        <taxon>Eukaryota</taxon>
        <taxon>Metazoa</taxon>
        <taxon>Spiralia</taxon>
        <taxon>Lophotrochozoa</taxon>
        <taxon>Mollusca</taxon>
        <taxon>Bivalvia</taxon>
        <taxon>Autobranchia</taxon>
        <taxon>Pteriomorphia</taxon>
        <taxon>Arcoida</taxon>
        <taxon>Arcoidea</taxon>
        <taxon>Arcidae</taxon>
        <taxon>Tegillarca</taxon>
    </lineage>
</organism>
<gene>
    <name evidence="3" type="ORF">KUTeg_010109</name>
</gene>